<dbReference type="EMBL" id="LNIX01000003">
    <property type="protein sequence ID" value="OXA57422.1"/>
    <property type="molecule type" value="Genomic_DNA"/>
</dbReference>
<protein>
    <submittedName>
        <fullName evidence="2">Thioredoxin</fullName>
    </submittedName>
</protein>
<proteinExistence type="predicted"/>
<dbReference type="PANTHER" id="PTHR10438:SF463">
    <property type="entry name" value="THIOREDOXIN"/>
    <property type="match status" value="1"/>
</dbReference>
<feature type="domain" description="Thioredoxin" evidence="1">
    <location>
        <begin position="7"/>
        <end position="90"/>
    </location>
</feature>
<dbReference type="AlphaFoldDB" id="A0A226EIF1"/>
<evidence type="ECO:0000313" key="2">
    <source>
        <dbReference type="EMBL" id="OXA57422.1"/>
    </source>
</evidence>
<dbReference type="InterPro" id="IPR050620">
    <property type="entry name" value="Thioredoxin_H-type-like"/>
</dbReference>
<sequence length="109" mass="12338">MAHKIEDQDDFEKKLNEAGAKLVIVCISATECDKCAGIEEKLQGLSSRFGDCDFLEVDADMTDVADNLGVYEYPTFHFYRNSKQIPEYKVRGADLEELNQIGEIIEKLN</sequence>
<dbReference type="InterPro" id="IPR036249">
    <property type="entry name" value="Thioredoxin-like_sf"/>
</dbReference>
<dbReference type="STRING" id="158441.A0A226EIF1"/>
<keyword evidence="3" id="KW-1185">Reference proteome</keyword>
<dbReference type="Pfam" id="PF00085">
    <property type="entry name" value="Thioredoxin"/>
    <property type="match status" value="1"/>
</dbReference>
<dbReference type="InterPro" id="IPR013766">
    <property type="entry name" value="Thioredoxin_domain"/>
</dbReference>
<name>A0A226EIF1_FOLCA</name>
<reference evidence="2 3" key="1">
    <citation type="submission" date="2015-12" db="EMBL/GenBank/DDBJ databases">
        <title>The genome of Folsomia candida.</title>
        <authorList>
            <person name="Faddeeva A."/>
            <person name="Derks M.F."/>
            <person name="Anvar Y."/>
            <person name="Smit S."/>
            <person name="Van Straalen N."/>
            <person name="Roelofs D."/>
        </authorList>
    </citation>
    <scope>NUCLEOTIDE SEQUENCE [LARGE SCALE GENOMIC DNA]</scope>
    <source>
        <strain evidence="2 3">VU population</strain>
        <tissue evidence="2">Whole body</tissue>
    </source>
</reference>
<dbReference type="SUPFAM" id="SSF52833">
    <property type="entry name" value="Thioredoxin-like"/>
    <property type="match status" value="1"/>
</dbReference>
<evidence type="ECO:0000259" key="1">
    <source>
        <dbReference type="Pfam" id="PF00085"/>
    </source>
</evidence>
<accession>A0A226EIF1</accession>
<organism evidence="2 3">
    <name type="scientific">Folsomia candida</name>
    <name type="common">Springtail</name>
    <dbReference type="NCBI Taxonomy" id="158441"/>
    <lineage>
        <taxon>Eukaryota</taxon>
        <taxon>Metazoa</taxon>
        <taxon>Ecdysozoa</taxon>
        <taxon>Arthropoda</taxon>
        <taxon>Hexapoda</taxon>
        <taxon>Collembola</taxon>
        <taxon>Entomobryomorpha</taxon>
        <taxon>Isotomoidea</taxon>
        <taxon>Isotomidae</taxon>
        <taxon>Proisotominae</taxon>
        <taxon>Folsomia</taxon>
    </lineage>
</organism>
<dbReference type="PANTHER" id="PTHR10438">
    <property type="entry name" value="THIOREDOXIN"/>
    <property type="match status" value="1"/>
</dbReference>
<comment type="caution">
    <text evidence="2">The sequence shown here is derived from an EMBL/GenBank/DDBJ whole genome shotgun (WGS) entry which is preliminary data.</text>
</comment>
<dbReference type="Gene3D" id="3.40.30.10">
    <property type="entry name" value="Glutaredoxin"/>
    <property type="match status" value="1"/>
</dbReference>
<dbReference type="Proteomes" id="UP000198287">
    <property type="component" value="Unassembled WGS sequence"/>
</dbReference>
<dbReference type="CDD" id="cd02947">
    <property type="entry name" value="TRX_family"/>
    <property type="match status" value="1"/>
</dbReference>
<gene>
    <name evidence="2" type="ORF">Fcan01_06637</name>
</gene>
<evidence type="ECO:0000313" key="3">
    <source>
        <dbReference type="Proteomes" id="UP000198287"/>
    </source>
</evidence>